<evidence type="ECO:0000313" key="2">
    <source>
        <dbReference type="Proteomes" id="UP000195667"/>
    </source>
</evidence>
<name>A0A1R4HE07_9GAMM</name>
<sequence length="128" mass="14313">MERCSCCNARLGGALICPRCQTNLAAVISSEQQANALLAHAMQLWFIQERKLAVQTLTQALGYKKTPAILIFRDFIIRQYGSKIVALLAHGKHQHAQYTLTLLIKLHPTHPLLLQLRGFTNHLIAKSS</sequence>
<dbReference type="EMBL" id="FUKI01000128">
    <property type="protein sequence ID" value="SJM94261.1"/>
    <property type="molecule type" value="Genomic_DNA"/>
</dbReference>
<organism evidence="1 2">
    <name type="scientific">Crenothrix polyspora</name>
    <dbReference type="NCBI Taxonomy" id="360316"/>
    <lineage>
        <taxon>Bacteria</taxon>
        <taxon>Pseudomonadati</taxon>
        <taxon>Pseudomonadota</taxon>
        <taxon>Gammaproteobacteria</taxon>
        <taxon>Methylococcales</taxon>
        <taxon>Crenotrichaceae</taxon>
        <taxon>Crenothrix</taxon>
    </lineage>
</organism>
<protein>
    <submittedName>
        <fullName evidence="1">Uncharacterized protein</fullName>
    </submittedName>
</protein>
<dbReference type="Proteomes" id="UP000195667">
    <property type="component" value="Unassembled WGS sequence"/>
</dbReference>
<proteinExistence type="predicted"/>
<gene>
    <name evidence="1" type="ORF">CRENPOLYSF1_510015</name>
</gene>
<dbReference type="SUPFAM" id="SSF48452">
    <property type="entry name" value="TPR-like"/>
    <property type="match status" value="1"/>
</dbReference>
<keyword evidence="2" id="KW-1185">Reference proteome</keyword>
<dbReference type="OrthoDB" id="5770924at2"/>
<dbReference type="InterPro" id="IPR011990">
    <property type="entry name" value="TPR-like_helical_dom_sf"/>
</dbReference>
<dbReference type="AlphaFoldDB" id="A0A1R4HE07"/>
<accession>A0A1R4HE07</accession>
<dbReference type="RefSeq" id="WP_087144226.1">
    <property type="nucleotide sequence ID" value="NZ_FUKI01000128.1"/>
</dbReference>
<reference evidence="2" key="1">
    <citation type="submission" date="2017-02" db="EMBL/GenBank/DDBJ databases">
        <authorList>
            <person name="Daims H."/>
        </authorList>
    </citation>
    <scope>NUCLEOTIDE SEQUENCE [LARGE SCALE GENOMIC DNA]</scope>
</reference>
<evidence type="ECO:0000313" key="1">
    <source>
        <dbReference type="EMBL" id="SJM94261.1"/>
    </source>
</evidence>